<evidence type="ECO:0000256" key="2">
    <source>
        <dbReference type="ARBA" id="ARBA00022833"/>
    </source>
</evidence>
<dbReference type="GO" id="GO:0000981">
    <property type="term" value="F:DNA-binding transcription factor activity, RNA polymerase II-specific"/>
    <property type="evidence" value="ECO:0007669"/>
    <property type="project" value="InterPro"/>
</dbReference>
<organism evidence="7 8">
    <name type="scientific">Parachaetomium inaequale</name>
    <dbReference type="NCBI Taxonomy" id="2588326"/>
    <lineage>
        <taxon>Eukaryota</taxon>
        <taxon>Fungi</taxon>
        <taxon>Dikarya</taxon>
        <taxon>Ascomycota</taxon>
        <taxon>Pezizomycotina</taxon>
        <taxon>Sordariomycetes</taxon>
        <taxon>Sordariomycetidae</taxon>
        <taxon>Sordariales</taxon>
        <taxon>Chaetomiaceae</taxon>
        <taxon>Parachaetomium</taxon>
    </lineage>
</organism>
<evidence type="ECO:0000256" key="5">
    <source>
        <dbReference type="ARBA" id="ARBA00023242"/>
    </source>
</evidence>
<reference evidence="8" key="1">
    <citation type="journal article" date="2023" name="Mol. Phylogenet. Evol.">
        <title>Genome-scale phylogeny and comparative genomics of the fungal order Sordariales.</title>
        <authorList>
            <person name="Hensen N."/>
            <person name="Bonometti L."/>
            <person name="Westerberg I."/>
            <person name="Brannstrom I.O."/>
            <person name="Guillou S."/>
            <person name="Cros-Aarteil S."/>
            <person name="Calhoun S."/>
            <person name="Haridas S."/>
            <person name="Kuo A."/>
            <person name="Mondo S."/>
            <person name="Pangilinan J."/>
            <person name="Riley R."/>
            <person name="LaButti K."/>
            <person name="Andreopoulos B."/>
            <person name="Lipzen A."/>
            <person name="Chen C."/>
            <person name="Yan M."/>
            <person name="Daum C."/>
            <person name="Ng V."/>
            <person name="Clum A."/>
            <person name="Steindorff A."/>
            <person name="Ohm R.A."/>
            <person name="Martin F."/>
            <person name="Silar P."/>
            <person name="Natvig D.O."/>
            <person name="Lalanne C."/>
            <person name="Gautier V."/>
            <person name="Ament-Velasquez S.L."/>
            <person name="Kruys A."/>
            <person name="Hutchinson M.I."/>
            <person name="Powell A.J."/>
            <person name="Barry K."/>
            <person name="Miller A.N."/>
            <person name="Grigoriev I.V."/>
            <person name="Debuchy R."/>
            <person name="Gladieux P."/>
            <person name="Hiltunen Thoren M."/>
            <person name="Johannesson H."/>
        </authorList>
    </citation>
    <scope>NUCLEOTIDE SEQUENCE [LARGE SCALE GENOMIC DNA]</scope>
    <source>
        <strain evidence="8">CBS 284.82</strain>
    </source>
</reference>
<keyword evidence="1" id="KW-0479">Metal-binding</keyword>
<dbReference type="Pfam" id="PF00172">
    <property type="entry name" value="Zn_clus"/>
    <property type="match status" value="1"/>
</dbReference>
<protein>
    <recommendedName>
        <fullName evidence="6">Zn(2)-C6 fungal-type domain-containing protein</fullName>
    </recommendedName>
</protein>
<dbReference type="Proteomes" id="UP001303115">
    <property type="component" value="Unassembled WGS sequence"/>
</dbReference>
<evidence type="ECO:0000313" key="8">
    <source>
        <dbReference type="Proteomes" id="UP001303115"/>
    </source>
</evidence>
<dbReference type="CDD" id="cd00067">
    <property type="entry name" value="GAL4"/>
    <property type="match status" value="1"/>
</dbReference>
<dbReference type="PROSITE" id="PS00463">
    <property type="entry name" value="ZN2_CY6_FUNGAL_1"/>
    <property type="match status" value="1"/>
</dbReference>
<evidence type="ECO:0000256" key="3">
    <source>
        <dbReference type="ARBA" id="ARBA00023015"/>
    </source>
</evidence>
<keyword evidence="4" id="KW-0804">Transcription</keyword>
<dbReference type="AlphaFoldDB" id="A0AAN6PRD0"/>
<gene>
    <name evidence="7" type="ORF">C8A01DRAFT_43248</name>
</gene>
<sequence length="474" mass="51839">MGVAKKKSPGTASFRTRISRQRRTCEECAKAKRKCDKTAPSCLRCFERGIRCTYPPRRSSFISFGGDQTAFKAVDDGPEEEVETGGAVIAFSLTEIQTPGLPRAPRISHTPSAGTDVTAGCRWFLTPESWARHHGTSAPQGEVMVDQKSLPTFIDRLQEWAGAWVRNGSSPMMHRQLYQHGMPECIEDAYTSLAAYNAAFPSIKPTTLRVIQNRVDKLLSQTQASDDAEDLEGISSACLLDTPTHLARTQALFIYQLIRLFDGDIRARAQAEGDMGTLSTWCRQMLESAQLDCAAAEFFAAGGGGETNPFYLPTTTATTTTPSGSPQIPPPQPLWRAWLRSESLRRTYLAATLMQAVYDTLKQGWALCPGGIFFTAQSGLWEARSGYEWVAALRAGARARCQGRGQGRLGGGPGRGGDVEAAAAPWVMVQFLESWRILEAGVPGEVDDFAVALLEVGFGGESVERWRFERGDDH</sequence>
<dbReference type="SMART" id="SM00066">
    <property type="entry name" value="GAL4"/>
    <property type="match status" value="1"/>
</dbReference>
<keyword evidence="2" id="KW-0862">Zinc</keyword>
<accession>A0AAN6PRD0</accession>
<dbReference type="GO" id="GO:0008270">
    <property type="term" value="F:zinc ion binding"/>
    <property type="evidence" value="ECO:0007669"/>
    <property type="project" value="InterPro"/>
</dbReference>
<dbReference type="Gene3D" id="4.10.240.10">
    <property type="entry name" value="Zn(2)-C6 fungal-type DNA-binding domain"/>
    <property type="match status" value="1"/>
</dbReference>
<dbReference type="EMBL" id="MU854323">
    <property type="protein sequence ID" value="KAK4043874.1"/>
    <property type="molecule type" value="Genomic_DNA"/>
</dbReference>
<name>A0AAN6PRD0_9PEZI</name>
<comment type="caution">
    <text evidence="7">The sequence shown here is derived from an EMBL/GenBank/DDBJ whole genome shotgun (WGS) entry which is preliminary data.</text>
</comment>
<dbReference type="InterPro" id="IPR001138">
    <property type="entry name" value="Zn2Cys6_DnaBD"/>
</dbReference>
<evidence type="ECO:0000256" key="1">
    <source>
        <dbReference type="ARBA" id="ARBA00022723"/>
    </source>
</evidence>
<proteinExistence type="predicted"/>
<dbReference type="PANTHER" id="PTHR47660">
    <property type="entry name" value="TRANSCRIPTION FACTOR WITH C2H2 AND ZN(2)-CYS(6) DNA BINDING DOMAIN (EUROFUNG)-RELATED-RELATED"/>
    <property type="match status" value="1"/>
</dbReference>
<evidence type="ECO:0000256" key="4">
    <source>
        <dbReference type="ARBA" id="ARBA00023163"/>
    </source>
</evidence>
<feature type="domain" description="Zn(2)-C6 fungal-type" evidence="6">
    <location>
        <begin position="24"/>
        <end position="54"/>
    </location>
</feature>
<dbReference type="PRINTS" id="PR00755">
    <property type="entry name" value="AFLATOXINBRP"/>
</dbReference>
<dbReference type="PROSITE" id="PS50048">
    <property type="entry name" value="ZN2_CY6_FUNGAL_2"/>
    <property type="match status" value="1"/>
</dbReference>
<keyword evidence="3" id="KW-0805">Transcription regulation</keyword>
<dbReference type="InterPro" id="IPR036864">
    <property type="entry name" value="Zn2-C6_fun-type_DNA-bd_sf"/>
</dbReference>
<keyword evidence="8" id="KW-1185">Reference proteome</keyword>
<evidence type="ECO:0000259" key="6">
    <source>
        <dbReference type="PROSITE" id="PS50048"/>
    </source>
</evidence>
<evidence type="ECO:0000313" key="7">
    <source>
        <dbReference type="EMBL" id="KAK4043874.1"/>
    </source>
</evidence>
<dbReference type="SUPFAM" id="SSF57701">
    <property type="entry name" value="Zn2/Cys6 DNA-binding domain"/>
    <property type="match status" value="1"/>
</dbReference>
<keyword evidence="5" id="KW-0539">Nucleus</keyword>